<dbReference type="EnsemblPlants" id="Bra038073.1">
    <property type="protein sequence ID" value="Bra038073.1-P"/>
    <property type="gene ID" value="Bra038073"/>
</dbReference>
<dbReference type="Gene3D" id="2.60.40.150">
    <property type="entry name" value="C2 domain"/>
    <property type="match status" value="2"/>
</dbReference>
<dbReference type="AlphaFoldDB" id="A0A3P6C5D4"/>
<dbReference type="Pfam" id="PF00168">
    <property type="entry name" value="C2"/>
    <property type="match status" value="2"/>
</dbReference>
<dbReference type="STRING" id="51351.M4FAF9"/>
<dbReference type="EMBL" id="LR031575">
    <property type="protein sequence ID" value="VDD03702.1"/>
    <property type="molecule type" value="Genomic_DNA"/>
</dbReference>
<feature type="region of interest" description="Disordered" evidence="1">
    <location>
        <begin position="412"/>
        <end position="436"/>
    </location>
</feature>
<dbReference type="Gramene" id="A08p13430.2_BraZ1">
    <property type="protein sequence ID" value="A08p13430.2_BraZ1.CDS"/>
    <property type="gene ID" value="A08g13430.2_BraZ1"/>
</dbReference>
<dbReference type="OMA" id="RWQNTIE"/>
<dbReference type="Proteomes" id="UP000011750">
    <property type="component" value="Chromosome A08"/>
</dbReference>
<reference evidence="6" key="1">
    <citation type="journal article" date="2011" name="Nat. Genet.">
        <title>The genome of the mesopolyploid crop species Brassica rapa.</title>
        <authorList>
            <consortium name="Brassica rapa Genome Sequencing Project Consortium"/>
            <person name="Wang X."/>
            <person name="Wang H."/>
            <person name="Wang J."/>
            <person name="Sun R."/>
            <person name="Wu J."/>
            <person name="Liu S."/>
            <person name="Bai Y."/>
            <person name="Mun J.H."/>
            <person name="Bancroft I."/>
            <person name="Cheng F."/>
            <person name="Huang S."/>
            <person name="Li X."/>
            <person name="Hua W."/>
            <person name="Wang J."/>
            <person name="Wang X."/>
            <person name="Freeling M."/>
            <person name="Pires J.C."/>
            <person name="Paterson A.H."/>
            <person name="Chalhoub B."/>
            <person name="Wang B."/>
            <person name="Hayward A."/>
            <person name="Sharpe A.G."/>
            <person name="Park B.S."/>
            <person name="Weisshaar B."/>
            <person name="Liu B."/>
            <person name="Li B."/>
            <person name="Liu B."/>
            <person name="Tong C."/>
            <person name="Song C."/>
            <person name="Duran C."/>
            <person name="Peng C."/>
            <person name="Geng C."/>
            <person name="Koh C."/>
            <person name="Lin C."/>
            <person name="Edwards D."/>
            <person name="Mu D."/>
            <person name="Shen D."/>
            <person name="Soumpourou E."/>
            <person name="Li F."/>
            <person name="Fraser F."/>
            <person name="Conant G."/>
            <person name="Lassalle G."/>
            <person name="King G.J."/>
            <person name="Bonnema G."/>
            <person name="Tang H."/>
            <person name="Wang H."/>
            <person name="Belcram H."/>
            <person name="Zhou H."/>
            <person name="Hirakawa H."/>
            <person name="Abe H."/>
            <person name="Guo H."/>
            <person name="Wang H."/>
            <person name="Jin H."/>
            <person name="Parkin I.A."/>
            <person name="Batley J."/>
            <person name="Kim J.S."/>
            <person name="Just J."/>
            <person name="Li J."/>
            <person name="Xu J."/>
            <person name="Deng J."/>
            <person name="Kim J.A."/>
            <person name="Li J."/>
            <person name="Yu J."/>
            <person name="Meng J."/>
            <person name="Wang J."/>
            <person name="Min J."/>
            <person name="Poulain J."/>
            <person name="Wang J."/>
            <person name="Hatakeyama K."/>
            <person name="Wu K."/>
            <person name="Wang L."/>
            <person name="Fang L."/>
            <person name="Trick M."/>
            <person name="Links M.G."/>
            <person name="Zhao M."/>
            <person name="Jin M."/>
            <person name="Ramchiary N."/>
            <person name="Drou N."/>
            <person name="Berkman P.J."/>
            <person name="Cai Q."/>
            <person name="Huang Q."/>
            <person name="Li R."/>
            <person name="Tabata S."/>
            <person name="Cheng S."/>
            <person name="Zhang S."/>
            <person name="Zhang S."/>
            <person name="Huang S."/>
            <person name="Sato S."/>
            <person name="Sun S."/>
            <person name="Kwon S.J."/>
            <person name="Choi S.R."/>
            <person name="Lee T.H."/>
            <person name="Fan W."/>
            <person name="Zhao X."/>
            <person name="Tan X."/>
            <person name="Xu X."/>
            <person name="Wang Y."/>
            <person name="Qiu Y."/>
            <person name="Yin Y."/>
            <person name="Li Y."/>
            <person name="Du Y."/>
            <person name="Liao Y."/>
            <person name="Lim Y."/>
            <person name="Narusaka Y."/>
            <person name="Wang Y."/>
            <person name="Wang Z."/>
            <person name="Li Z."/>
            <person name="Wang Z."/>
            <person name="Xiong Z."/>
            <person name="Zhang Z."/>
        </authorList>
    </citation>
    <scope>NUCLEOTIDE SEQUENCE [LARGE SCALE GENOMIC DNA]</scope>
    <source>
        <strain evidence="6">cv. Chiifu-401-42</strain>
    </source>
</reference>
<evidence type="ECO:0000313" key="5">
    <source>
        <dbReference type="EnsemblPlants" id="Bra038073.1-P"/>
    </source>
</evidence>
<evidence type="ECO:0000313" key="4">
    <source>
        <dbReference type="EMBL" id="VDD03702.1"/>
    </source>
</evidence>
<dbReference type="EMBL" id="LS974624">
    <property type="protein sequence ID" value="CAG7897677.1"/>
    <property type="molecule type" value="Genomic_DNA"/>
</dbReference>
<dbReference type="GO" id="GO:0006952">
    <property type="term" value="P:defense response"/>
    <property type="evidence" value="ECO:0007669"/>
    <property type="project" value="InterPro"/>
</dbReference>
<dbReference type="InterPro" id="IPR035892">
    <property type="entry name" value="C2_domain_sf"/>
</dbReference>
<proteinExistence type="predicted"/>
<evidence type="ECO:0000256" key="1">
    <source>
        <dbReference type="SAM" id="MobiDB-lite"/>
    </source>
</evidence>
<evidence type="ECO:0000259" key="2">
    <source>
        <dbReference type="PROSITE" id="PS50004"/>
    </source>
</evidence>
<dbReference type="PANTHER" id="PTHR32246:SF137">
    <property type="entry name" value="CALCIUM-DEPENDENT LIPID-BINDING (CALB DOMAIN) FAMILY PROTEIN"/>
    <property type="match status" value="1"/>
</dbReference>
<organism evidence="4">
    <name type="scientific">Brassica campestris</name>
    <name type="common">Field mustard</name>
    <dbReference type="NCBI Taxonomy" id="3711"/>
    <lineage>
        <taxon>Eukaryota</taxon>
        <taxon>Viridiplantae</taxon>
        <taxon>Streptophyta</taxon>
        <taxon>Embryophyta</taxon>
        <taxon>Tracheophyta</taxon>
        <taxon>Spermatophyta</taxon>
        <taxon>Magnoliopsida</taxon>
        <taxon>eudicotyledons</taxon>
        <taxon>Gunneridae</taxon>
        <taxon>Pentapetalae</taxon>
        <taxon>rosids</taxon>
        <taxon>malvids</taxon>
        <taxon>Brassicales</taxon>
        <taxon>Brassicaceae</taxon>
        <taxon>Brassiceae</taxon>
        <taxon>Brassica</taxon>
    </lineage>
</organism>
<dbReference type="InterPro" id="IPR000008">
    <property type="entry name" value="C2_dom"/>
</dbReference>
<sequence length="436" mass="49725">MSSQRSQKTTENPSLEQLFLKMASRRWQNTIENPSLEQRFSKMSSQRWQKTTERQTLEQLFSKMASQRWQNTIENPSLEQLFSKMSSERWQKTIEKPTLEQLFSKMTSRRLQNAIENQTLEIKIISANDVRYIDGKDKMDVYAVVSMKDDYTQTKQAAKTPIDYDGGCNPTWNHTVKFSVNEKAAGEGLLTVNVKLYSYWLEGEDDLYLGEVSVSLQELLAYNPLPPFANGNVNKMKLVTYPIKNHRGSKTKCKAELLIPVQLELVIKCAKDIEKVTNILDEMDVYALVTIRDGKKSVKHKSSTPAVFCAYQNPKWDHAVEFSLDEPLARDGSLTLFLELMSLRPFLGDKQIGHVNVSIQELLRLKLPLTNGDSNDMMLVTESVSGSYGKKGTLSFAYRFLAEQVTLLKPSPSTNRLPVSYQTQQQQSQPPPQNSQ</sequence>
<dbReference type="PROSITE" id="PS50004">
    <property type="entry name" value="C2"/>
    <property type="match status" value="2"/>
</dbReference>
<feature type="domain" description="C2" evidence="2">
    <location>
        <begin position="242"/>
        <end position="372"/>
    </location>
</feature>
<dbReference type="SUPFAM" id="SSF49562">
    <property type="entry name" value="C2 domain (Calcium/lipid-binding domain, CaLB)"/>
    <property type="match status" value="2"/>
</dbReference>
<gene>
    <name evidence="4" type="ORF">BRAA08T33179Z</name>
    <name evidence="3" type="ORF">BRAPAZ1V2_A08P13430.2</name>
</gene>
<evidence type="ECO:0000313" key="6">
    <source>
        <dbReference type="Proteomes" id="UP000011750"/>
    </source>
</evidence>
<dbReference type="HOGENOM" id="CLU_629085_0_0_1"/>
<name>A0A3P6C5D4_BRACM</name>
<dbReference type="InterPro" id="IPR044750">
    <property type="entry name" value="C2_SRC2/BAP"/>
</dbReference>
<dbReference type="SMART" id="SM00239">
    <property type="entry name" value="C2"/>
    <property type="match status" value="2"/>
</dbReference>
<dbReference type="CDD" id="cd04051">
    <property type="entry name" value="C2_SRC2_like"/>
    <property type="match status" value="1"/>
</dbReference>
<reference evidence="4" key="3">
    <citation type="submission" date="2018-11" db="EMBL/GenBank/DDBJ databases">
        <authorList>
            <consortium name="Genoscope - CEA"/>
            <person name="William W."/>
        </authorList>
    </citation>
    <scope>NUCLEOTIDE SEQUENCE</scope>
</reference>
<evidence type="ECO:0000313" key="3">
    <source>
        <dbReference type="EMBL" id="CAG7897677.1"/>
    </source>
</evidence>
<keyword evidence="6" id="KW-1185">Reference proteome</keyword>
<protein>
    <recommendedName>
        <fullName evidence="2">C2 domain-containing protein</fullName>
    </recommendedName>
</protein>
<feature type="domain" description="C2" evidence="2">
    <location>
        <begin position="98"/>
        <end position="229"/>
    </location>
</feature>
<reference evidence="6" key="2">
    <citation type="journal article" date="2018" name="Hortic Res">
        <title>Improved Brassica rapa reference genome by single-molecule sequencing and chromosome conformation capture technologies.</title>
        <authorList>
            <person name="Zhang L."/>
            <person name="Cai X."/>
            <person name="Wu J."/>
            <person name="Liu M."/>
            <person name="Grob S."/>
            <person name="Cheng F."/>
            <person name="Liang J."/>
            <person name="Cai C."/>
            <person name="Liu Z."/>
            <person name="Liu B."/>
            <person name="Wang F."/>
            <person name="Li S."/>
            <person name="Liu F."/>
            <person name="Li X."/>
            <person name="Cheng L."/>
            <person name="Yang W."/>
            <person name="Li M.H."/>
            <person name="Grossniklaus U."/>
            <person name="Zheng H."/>
            <person name="Wang X."/>
        </authorList>
    </citation>
    <scope>NUCLEOTIDE SEQUENCE [LARGE SCALE GENOMIC DNA]</scope>
    <source>
        <strain evidence="6">cv. Chiifu-401-42</strain>
    </source>
</reference>
<reference evidence="5" key="4">
    <citation type="submission" date="2023-03" db="UniProtKB">
        <authorList>
            <consortium name="EnsemblPlants"/>
        </authorList>
    </citation>
    <scope>IDENTIFICATION</scope>
    <source>
        <strain evidence="5">cv. Chiifu-401-42</strain>
    </source>
</reference>
<dbReference type="Gramene" id="Bra038073.1">
    <property type="protein sequence ID" value="Bra038073.1-P"/>
    <property type="gene ID" value="Bra038073"/>
</dbReference>
<accession>M4FAF9</accession>
<accession>A0A3P6C5D4</accession>
<dbReference type="Proteomes" id="UP000694005">
    <property type="component" value="Chromosome A08"/>
</dbReference>
<dbReference type="PANTHER" id="PTHR32246">
    <property type="entry name" value="INGRESSION PROTEIN FIC1"/>
    <property type="match status" value="1"/>
</dbReference>